<dbReference type="EMBL" id="CP116967">
    <property type="protein sequence ID" value="WNM59539.1"/>
    <property type="molecule type" value="Genomic_DNA"/>
</dbReference>
<dbReference type="AlphaFoldDB" id="A0AA96GJG7"/>
<name>A0AA96GJG7_9BACT</name>
<dbReference type="KEGG" id="nall:PP769_07220"/>
<keyword evidence="2" id="KW-1185">Reference proteome</keyword>
<evidence type="ECO:0000313" key="2">
    <source>
        <dbReference type="Proteomes" id="UP001302719"/>
    </source>
</evidence>
<evidence type="ECO:0000313" key="1">
    <source>
        <dbReference type="EMBL" id="WNM59539.1"/>
    </source>
</evidence>
<dbReference type="Gene3D" id="3.40.30.10">
    <property type="entry name" value="Glutaredoxin"/>
    <property type="match status" value="1"/>
</dbReference>
<sequence>MKIGTRAPMWKTPCLLNGRWEYLPLTAFQGTQFVLCSLPACTENDAWLLEQQLNRFHAEKVMLAALVPNNAFLGNSWCRPPQTFGLPFLTDPINRLGRILHLAASLPPHRCETLFFDHRCCLQFRLFHDLNLRGITTVLEVAESEFCRRSAQADPKSRLNSDHLLQHCSSFEAPTG</sequence>
<dbReference type="RefSeq" id="WP_312646308.1">
    <property type="nucleotide sequence ID" value="NZ_CP116967.1"/>
</dbReference>
<accession>A0AA96GJG7</accession>
<proteinExistence type="predicted"/>
<protein>
    <submittedName>
        <fullName evidence="1">Uncharacterized protein</fullName>
    </submittedName>
</protein>
<dbReference type="Proteomes" id="UP001302719">
    <property type="component" value="Chromosome"/>
</dbReference>
<gene>
    <name evidence="1" type="ORF">PP769_07220</name>
</gene>
<organism evidence="1 2">
    <name type="scientific">Candidatus Nitrospira allomarina</name>
    <dbReference type="NCBI Taxonomy" id="3020900"/>
    <lineage>
        <taxon>Bacteria</taxon>
        <taxon>Pseudomonadati</taxon>
        <taxon>Nitrospirota</taxon>
        <taxon>Nitrospiria</taxon>
        <taxon>Nitrospirales</taxon>
        <taxon>Nitrospiraceae</taxon>
        <taxon>Nitrospira</taxon>
    </lineage>
</organism>
<reference evidence="1 2" key="1">
    <citation type="submission" date="2023-01" db="EMBL/GenBank/DDBJ databases">
        <title>Cultivation and genomic characterization of new, ubiquitous marine nitrite-oxidizing bacteria from the Nitrospirales.</title>
        <authorList>
            <person name="Mueller A.J."/>
            <person name="Daebeler A."/>
            <person name="Herbold C.W."/>
            <person name="Kirkegaard R.H."/>
            <person name="Daims H."/>
        </authorList>
    </citation>
    <scope>NUCLEOTIDE SEQUENCE [LARGE SCALE GENOMIC DNA]</scope>
    <source>
        <strain evidence="1 2">VA</strain>
    </source>
</reference>